<comment type="caution">
    <text evidence="2">The sequence shown here is derived from an EMBL/GenBank/DDBJ whole genome shotgun (WGS) entry which is preliminary data.</text>
</comment>
<dbReference type="AlphaFoldDB" id="A0A0F9M0G2"/>
<proteinExistence type="predicted"/>
<keyword evidence="1" id="KW-0812">Transmembrane</keyword>
<gene>
    <name evidence="2" type="ORF">LCGC14_1150890</name>
</gene>
<evidence type="ECO:0000256" key="1">
    <source>
        <dbReference type="SAM" id="Phobius"/>
    </source>
</evidence>
<name>A0A0F9M0G2_9ZZZZ</name>
<accession>A0A0F9M0G2</accession>
<keyword evidence="1" id="KW-0472">Membrane</keyword>
<keyword evidence="1" id="KW-1133">Transmembrane helix</keyword>
<feature type="transmembrane region" description="Helical" evidence="1">
    <location>
        <begin position="6"/>
        <end position="26"/>
    </location>
</feature>
<dbReference type="EMBL" id="LAZR01005531">
    <property type="protein sequence ID" value="KKM99143.1"/>
    <property type="molecule type" value="Genomic_DNA"/>
</dbReference>
<protein>
    <submittedName>
        <fullName evidence="2">Uncharacterized protein</fullName>
    </submittedName>
</protein>
<sequence length="41" mass="5035">MEWLYTLVGIIIWDLLRTWLVVYLTAKKVKKDREEEKHDSD</sequence>
<organism evidence="2">
    <name type="scientific">marine sediment metagenome</name>
    <dbReference type="NCBI Taxonomy" id="412755"/>
    <lineage>
        <taxon>unclassified sequences</taxon>
        <taxon>metagenomes</taxon>
        <taxon>ecological metagenomes</taxon>
    </lineage>
</organism>
<reference evidence="2" key="1">
    <citation type="journal article" date="2015" name="Nature">
        <title>Complex archaea that bridge the gap between prokaryotes and eukaryotes.</title>
        <authorList>
            <person name="Spang A."/>
            <person name="Saw J.H."/>
            <person name="Jorgensen S.L."/>
            <person name="Zaremba-Niedzwiedzka K."/>
            <person name="Martijn J."/>
            <person name="Lind A.E."/>
            <person name="van Eijk R."/>
            <person name="Schleper C."/>
            <person name="Guy L."/>
            <person name="Ettema T.J."/>
        </authorList>
    </citation>
    <scope>NUCLEOTIDE SEQUENCE</scope>
</reference>
<evidence type="ECO:0000313" key="2">
    <source>
        <dbReference type="EMBL" id="KKM99143.1"/>
    </source>
</evidence>